<evidence type="ECO:0000313" key="1">
    <source>
        <dbReference type="EMBL" id="MBD2705233.1"/>
    </source>
</evidence>
<dbReference type="AlphaFoldDB" id="A0A927GA88"/>
<protein>
    <recommendedName>
        <fullName evidence="3">Ig-like domain-containing protein</fullName>
    </recommendedName>
</protein>
<gene>
    <name evidence="1" type="ORF">IC229_31730</name>
</gene>
<dbReference type="EMBL" id="JACWZY010000049">
    <property type="protein sequence ID" value="MBD2705233.1"/>
    <property type="molecule type" value="Genomic_DNA"/>
</dbReference>
<comment type="caution">
    <text evidence="1">The sequence shown here is derived from an EMBL/GenBank/DDBJ whole genome shotgun (WGS) entry which is preliminary data.</text>
</comment>
<evidence type="ECO:0000313" key="2">
    <source>
        <dbReference type="Proteomes" id="UP000598820"/>
    </source>
</evidence>
<dbReference type="Proteomes" id="UP000598820">
    <property type="component" value="Unassembled WGS sequence"/>
</dbReference>
<evidence type="ECO:0008006" key="3">
    <source>
        <dbReference type="Google" id="ProtNLM"/>
    </source>
</evidence>
<proteinExistence type="predicted"/>
<name>A0A927GA88_9BACT</name>
<reference evidence="1" key="1">
    <citation type="submission" date="2020-09" db="EMBL/GenBank/DDBJ databases">
        <authorList>
            <person name="Kim M.K."/>
        </authorList>
    </citation>
    <scope>NUCLEOTIDE SEQUENCE</scope>
    <source>
        <strain evidence="1">BT702</strain>
    </source>
</reference>
<dbReference type="Gene3D" id="2.60.40.740">
    <property type="match status" value="1"/>
</dbReference>
<accession>A0A927GA88</accession>
<sequence>MSVAGTYSVTGTLGSCSSVTSVVVRAPISLTTSASPNTICMGGSVALSVTTKGSRSPYSYSWVAPAGITLSATNASAVTGIASTSLSGVKTFTVSVAGSDDMPISTSTVSITVNVPPTASISPLSATLTCANPTRNLSASGGATYRWDNNVTTEIRSVSVAGTYSVTVTGANGCTATASFSVSSIAIEPMYTLKTGLWSDVGVWSCGRLPLASDVLQIKHVVTMPAMRQGLIWRHFRRLSLVPGVDSG</sequence>
<keyword evidence="2" id="KW-1185">Reference proteome</keyword>
<organism evidence="1 2">
    <name type="scientific">Spirosoma profusum</name>
    <dbReference type="NCBI Taxonomy" id="2771354"/>
    <lineage>
        <taxon>Bacteria</taxon>
        <taxon>Pseudomonadati</taxon>
        <taxon>Bacteroidota</taxon>
        <taxon>Cytophagia</taxon>
        <taxon>Cytophagales</taxon>
        <taxon>Cytophagaceae</taxon>
        <taxon>Spirosoma</taxon>
    </lineage>
</organism>